<dbReference type="EMBL" id="CM026421">
    <property type="protein sequence ID" value="KAG0592566.1"/>
    <property type="molecule type" value="Genomic_DNA"/>
</dbReference>
<proteinExistence type="predicted"/>
<evidence type="ECO:0000256" key="1">
    <source>
        <dbReference type="SAM" id="SignalP"/>
    </source>
</evidence>
<gene>
    <name evidence="2" type="ORF">KC19_1G262700</name>
</gene>
<feature type="chain" id="PRO_5035907875" evidence="1">
    <location>
        <begin position="24"/>
        <end position="430"/>
    </location>
</feature>
<dbReference type="InterPro" id="IPR011692">
    <property type="entry name" value="Stress_up-reg_Nod19"/>
</dbReference>
<evidence type="ECO:0000313" key="2">
    <source>
        <dbReference type="EMBL" id="KAG0592566.1"/>
    </source>
</evidence>
<evidence type="ECO:0000313" key="3">
    <source>
        <dbReference type="Proteomes" id="UP000822688"/>
    </source>
</evidence>
<comment type="caution">
    <text evidence="2">The sequence shown here is derived from an EMBL/GenBank/DDBJ whole genome shotgun (WGS) entry which is preliminary data.</text>
</comment>
<organism evidence="2 3">
    <name type="scientific">Ceratodon purpureus</name>
    <name type="common">Fire moss</name>
    <name type="synonym">Dicranum purpureum</name>
    <dbReference type="NCBI Taxonomy" id="3225"/>
    <lineage>
        <taxon>Eukaryota</taxon>
        <taxon>Viridiplantae</taxon>
        <taxon>Streptophyta</taxon>
        <taxon>Embryophyta</taxon>
        <taxon>Bryophyta</taxon>
        <taxon>Bryophytina</taxon>
        <taxon>Bryopsida</taxon>
        <taxon>Dicranidae</taxon>
        <taxon>Pseudoditrichales</taxon>
        <taxon>Ditrichaceae</taxon>
        <taxon>Ceratodon</taxon>
    </lineage>
</organism>
<reference evidence="2" key="1">
    <citation type="submission" date="2020-06" db="EMBL/GenBank/DDBJ databases">
        <title>WGS assembly of Ceratodon purpureus strain R40.</title>
        <authorList>
            <person name="Carey S.B."/>
            <person name="Jenkins J."/>
            <person name="Shu S."/>
            <person name="Lovell J.T."/>
            <person name="Sreedasyam A."/>
            <person name="Maumus F."/>
            <person name="Tiley G.P."/>
            <person name="Fernandez-Pozo N."/>
            <person name="Barry K."/>
            <person name="Chen C."/>
            <person name="Wang M."/>
            <person name="Lipzen A."/>
            <person name="Daum C."/>
            <person name="Saski C.A."/>
            <person name="Payton A.C."/>
            <person name="Mcbreen J.C."/>
            <person name="Conrad R.E."/>
            <person name="Kollar L.M."/>
            <person name="Olsson S."/>
            <person name="Huttunen S."/>
            <person name="Landis J.B."/>
            <person name="Wickett N.J."/>
            <person name="Johnson M.G."/>
            <person name="Rensing S.A."/>
            <person name="Grimwood J."/>
            <person name="Schmutz J."/>
            <person name="Mcdaniel S.F."/>
        </authorList>
    </citation>
    <scope>NUCLEOTIDE SEQUENCE</scope>
    <source>
        <strain evidence="2">R40</strain>
    </source>
</reference>
<dbReference type="PANTHER" id="PTHR33390:SF1">
    <property type="entry name" value="STRESS UP-REGULATED NOD 19 PROTEIN"/>
    <property type="match status" value="1"/>
</dbReference>
<dbReference type="PANTHER" id="PTHR33390">
    <property type="entry name" value="STRESS UP-REGULATED NOD 19 PROTEIN"/>
    <property type="match status" value="1"/>
</dbReference>
<feature type="signal peptide" evidence="1">
    <location>
        <begin position="1"/>
        <end position="23"/>
    </location>
</feature>
<protein>
    <submittedName>
        <fullName evidence="2">Uncharacterized protein</fullName>
    </submittedName>
</protein>
<keyword evidence="3" id="KW-1185">Reference proteome</keyword>
<dbReference type="AlphaFoldDB" id="A0A8T0JBA2"/>
<name>A0A8T0JBA2_CERPU</name>
<keyword evidence="1" id="KW-0732">Signal</keyword>
<sequence length="430" mass="47161">MAAKTQIWCFLFMCLAAARMIAGRMIAQEGGSECDNLNVKKVTYLSPPLTAMPGEVNNKFFPGMFPKGHIGIKSLNADLVYQNGEPVPLSDIYLHHWVMLEFGVPKEKAQKHLGHLLRKMRRHHKHHMTYDNATAFAASEAPSHHHHRFHGDKKAKVMNFMGKGGETRHTETRLPGPYVIKSGNPGEGYETVWTLNVHGLDTRGTVNKEGCAECRCHLFNATTDKDGEPLPEGYIGGLRCCGDGNQCAVKEGFNGGKNTFHLRYEWEYIDWNECLVPTRGIGIDVTNHNGYDEGLVEFTVEGCGDADPTSDECLDTREATMIAPIGGEIVYTVSHLHASTLDAAMYGEDGRLICRTTPMYGQGEEAGNEKNYVVGIKSCYGNPGTPNAERVEQGEKLRYVVQSTKVGGPHTGLMGLGGITMVADGAKADM</sequence>
<accession>A0A8T0JBA2</accession>
<dbReference type="Pfam" id="PF07712">
    <property type="entry name" value="SURNod19"/>
    <property type="match status" value="1"/>
</dbReference>
<dbReference type="Proteomes" id="UP000822688">
    <property type="component" value="Chromosome 1"/>
</dbReference>